<comment type="catalytic activity">
    <reaction evidence="8">
        <text>L-threonyl-[protein] + ATP = O-phospho-L-threonyl-[protein] + ADP + H(+)</text>
        <dbReference type="Rhea" id="RHEA:46608"/>
        <dbReference type="Rhea" id="RHEA-COMP:11060"/>
        <dbReference type="Rhea" id="RHEA-COMP:11605"/>
        <dbReference type="ChEBI" id="CHEBI:15378"/>
        <dbReference type="ChEBI" id="CHEBI:30013"/>
        <dbReference type="ChEBI" id="CHEBI:30616"/>
        <dbReference type="ChEBI" id="CHEBI:61977"/>
        <dbReference type="ChEBI" id="CHEBI:456216"/>
        <dbReference type="EC" id="2.7.12.2"/>
    </reaction>
</comment>
<dbReference type="PROSITE" id="PS50011">
    <property type="entry name" value="PROTEIN_KINASE_DOM"/>
    <property type="match status" value="1"/>
</dbReference>
<evidence type="ECO:0000256" key="5">
    <source>
        <dbReference type="ARBA" id="ARBA00038035"/>
    </source>
</evidence>
<reference evidence="12" key="1">
    <citation type="submission" date="2021-01" db="EMBL/GenBank/DDBJ databases">
        <authorList>
            <person name="Corre E."/>
            <person name="Pelletier E."/>
            <person name="Niang G."/>
            <person name="Scheremetjew M."/>
            <person name="Finn R."/>
            <person name="Kale V."/>
            <person name="Holt S."/>
            <person name="Cochrane G."/>
            <person name="Meng A."/>
            <person name="Brown T."/>
            <person name="Cohen L."/>
        </authorList>
    </citation>
    <scope>NUCLEOTIDE SEQUENCE</scope>
    <source>
        <strain evidence="12">GSBS06</strain>
    </source>
</reference>
<evidence type="ECO:0000256" key="7">
    <source>
        <dbReference type="ARBA" id="ARBA00049014"/>
    </source>
</evidence>
<dbReference type="Gene3D" id="3.30.200.20">
    <property type="entry name" value="Phosphorylase Kinase, domain 1"/>
    <property type="match status" value="1"/>
</dbReference>
<sequence length="361" mass="40523">MSLRLGINRLNVEPQNHRYNESAFSNHSIDAGFRGNGCDEDVFVLGDLAINSSGVYLRNSPKTFRLNPKDIVERNIIGRGASSCVKEAIHVPSGTRLALKIINIYDKTKRDQLLKEIHSLYHANCPSVVSFYGAYLKDGNITIALEYMDGGSLDNVIRQVGYIAERALAAMVFQILWALAYLKIENRVHRDIKPSNILINSQGCVKLSDFGISKDLKYSVACCKTFIGTLKYMSPERINNATYSYTSDIWALGIVIYQCATGRYPYETPPSTSYIERVQAVMDNPSPPLPHVVRVPQSSGSSTLKHINFSPNMRDFVAQCVASQEERQPAHRLLNHPWMKQYSINDISAAVSTVEEWIARR</sequence>
<keyword evidence="2 10" id="KW-0547">Nucleotide-binding</keyword>
<dbReference type="PANTHER" id="PTHR48013">
    <property type="entry name" value="DUAL SPECIFICITY MITOGEN-ACTIVATED PROTEIN KINASE KINASE 5-RELATED"/>
    <property type="match status" value="1"/>
</dbReference>
<feature type="domain" description="Protein kinase" evidence="11">
    <location>
        <begin position="71"/>
        <end position="339"/>
    </location>
</feature>
<dbReference type="InterPro" id="IPR000719">
    <property type="entry name" value="Prot_kinase_dom"/>
</dbReference>
<gene>
    <name evidence="12" type="ORF">ASTO00021_LOCUS3529</name>
</gene>
<dbReference type="AlphaFoldDB" id="A0A7S3LMB3"/>
<dbReference type="InterPro" id="IPR011009">
    <property type="entry name" value="Kinase-like_dom_sf"/>
</dbReference>
<accession>A0A7S3LMB3</accession>
<comment type="catalytic activity">
    <reaction evidence="9">
        <text>L-tyrosyl-[protein] + ATP = O-phospho-L-tyrosyl-[protein] + ADP + H(+)</text>
        <dbReference type="Rhea" id="RHEA:10596"/>
        <dbReference type="Rhea" id="RHEA-COMP:10136"/>
        <dbReference type="Rhea" id="RHEA-COMP:20101"/>
        <dbReference type="ChEBI" id="CHEBI:15378"/>
        <dbReference type="ChEBI" id="CHEBI:30616"/>
        <dbReference type="ChEBI" id="CHEBI:46858"/>
        <dbReference type="ChEBI" id="CHEBI:61978"/>
        <dbReference type="ChEBI" id="CHEBI:456216"/>
        <dbReference type="EC" id="2.7.12.2"/>
    </reaction>
</comment>
<dbReference type="PANTHER" id="PTHR48013:SF9">
    <property type="entry name" value="DUAL SPECIFICITY MITOGEN-ACTIVATED PROTEIN KINASE KINASE 5"/>
    <property type="match status" value="1"/>
</dbReference>
<evidence type="ECO:0000256" key="2">
    <source>
        <dbReference type="ARBA" id="ARBA00022741"/>
    </source>
</evidence>
<dbReference type="EMBL" id="HBIN01004941">
    <property type="protein sequence ID" value="CAE0433208.1"/>
    <property type="molecule type" value="Transcribed_RNA"/>
</dbReference>
<dbReference type="InterPro" id="IPR017441">
    <property type="entry name" value="Protein_kinase_ATP_BS"/>
</dbReference>
<comment type="catalytic activity">
    <reaction evidence="7">
        <text>L-seryl-[protein] + ATP = O-phospho-L-seryl-[protein] + ADP + H(+)</text>
        <dbReference type="Rhea" id="RHEA:17989"/>
        <dbReference type="Rhea" id="RHEA-COMP:9863"/>
        <dbReference type="Rhea" id="RHEA-COMP:11604"/>
        <dbReference type="ChEBI" id="CHEBI:15378"/>
        <dbReference type="ChEBI" id="CHEBI:29999"/>
        <dbReference type="ChEBI" id="CHEBI:30616"/>
        <dbReference type="ChEBI" id="CHEBI:83421"/>
        <dbReference type="ChEBI" id="CHEBI:456216"/>
        <dbReference type="EC" id="2.7.12.2"/>
    </reaction>
</comment>
<dbReference type="EC" id="2.7.12.2" evidence="6"/>
<dbReference type="Pfam" id="PF00069">
    <property type="entry name" value="Pkinase"/>
    <property type="match status" value="1"/>
</dbReference>
<dbReference type="GO" id="GO:0005524">
    <property type="term" value="F:ATP binding"/>
    <property type="evidence" value="ECO:0007669"/>
    <property type="project" value="UniProtKB-UniRule"/>
</dbReference>
<protein>
    <recommendedName>
        <fullName evidence="6">mitogen-activated protein kinase kinase</fullName>
        <ecNumber evidence="6">2.7.12.2</ecNumber>
    </recommendedName>
</protein>
<dbReference type="SUPFAM" id="SSF56112">
    <property type="entry name" value="Protein kinase-like (PK-like)"/>
    <property type="match status" value="1"/>
</dbReference>
<evidence type="ECO:0000256" key="9">
    <source>
        <dbReference type="ARBA" id="ARBA00051693"/>
    </source>
</evidence>
<evidence type="ECO:0000259" key="11">
    <source>
        <dbReference type="PROSITE" id="PS50011"/>
    </source>
</evidence>
<dbReference type="CDD" id="cd06623">
    <property type="entry name" value="PKc_MAPKK_plant_like"/>
    <property type="match status" value="1"/>
</dbReference>
<evidence type="ECO:0000256" key="1">
    <source>
        <dbReference type="ARBA" id="ARBA00022679"/>
    </source>
</evidence>
<dbReference type="Gene3D" id="1.10.510.10">
    <property type="entry name" value="Transferase(Phosphotransferase) domain 1"/>
    <property type="match status" value="1"/>
</dbReference>
<dbReference type="PROSITE" id="PS00107">
    <property type="entry name" value="PROTEIN_KINASE_ATP"/>
    <property type="match status" value="1"/>
</dbReference>
<organism evidence="12">
    <name type="scientific">Aplanochytrium stocchinoi</name>
    <dbReference type="NCBI Taxonomy" id="215587"/>
    <lineage>
        <taxon>Eukaryota</taxon>
        <taxon>Sar</taxon>
        <taxon>Stramenopiles</taxon>
        <taxon>Bigyra</taxon>
        <taxon>Labyrinthulomycetes</taxon>
        <taxon>Thraustochytrida</taxon>
        <taxon>Thraustochytriidae</taxon>
        <taxon>Aplanochytrium</taxon>
    </lineage>
</organism>
<evidence type="ECO:0000313" key="12">
    <source>
        <dbReference type="EMBL" id="CAE0433208.1"/>
    </source>
</evidence>
<evidence type="ECO:0000256" key="4">
    <source>
        <dbReference type="ARBA" id="ARBA00022840"/>
    </source>
</evidence>
<feature type="binding site" evidence="10">
    <location>
        <position position="100"/>
    </location>
    <ligand>
        <name>ATP</name>
        <dbReference type="ChEBI" id="CHEBI:30616"/>
    </ligand>
</feature>
<keyword evidence="3" id="KW-0418">Kinase</keyword>
<proteinExistence type="inferred from homology"/>
<name>A0A7S3LMB3_9STRA</name>
<dbReference type="GO" id="GO:0004708">
    <property type="term" value="F:MAP kinase kinase activity"/>
    <property type="evidence" value="ECO:0007669"/>
    <property type="project" value="UniProtKB-EC"/>
</dbReference>
<evidence type="ECO:0000256" key="3">
    <source>
        <dbReference type="ARBA" id="ARBA00022777"/>
    </source>
</evidence>
<evidence type="ECO:0000256" key="8">
    <source>
        <dbReference type="ARBA" id="ARBA00049299"/>
    </source>
</evidence>
<evidence type="ECO:0000256" key="10">
    <source>
        <dbReference type="PROSITE-ProRule" id="PRU10141"/>
    </source>
</evidence>
<keyword evidence="1" id="KW-0808">Transferase</keyword>
<dbReference type="SMART" id="SM00220">
    <property type="entry name" value="S_TKc"/>
    <property type="match status" value="1"/>
</dbReference>
<keyword evidence="4 10" id="KW-0067">ATP-binding</keyword>
<evidence type="ECO:0000256" key="6">
    <source>
        <dbReference type="ARBA" id="ARBA00038999"/>
    </source>
</evidence>
<comment type="similarity">
    <text evidence="5">Belongs to the protein kinase superfamily. STE Ser/Thr protein kinase family. MAP kinase kinase subfamily.</text>
</comment>